<organism evidence="1 2">
    <name type="scientific">Candidatus Glassbacteria bacterium RIFCSPLOWO2_12_FULL_58_11</name>
    <dbReference type="NCBI Taxonomy" id="1817867"/>
    <lineage>
        <taxon>Bacteria</taxon>
        <taxon>Candidatus Glassiibacteriota</taxon>
    </lineage>
</organism>
<evidence type="ECO:0000313" key="1">
    <source>
        <dbReference type="EMBL" id="OGG01247.1"/>
    </source>
</evidence>
<evidence type="ECO:0008006" key="3">
    <source>
        <dbReference type="Google" id="ProtNLM"/>
    </source>
</evidence>
<dbReference type="EMBL" id="MFIX01000216">
    <property type="protein sequence ID" value="OGG01247.1"/>
    <property type="molecule type" value="Genomic_DNA"/>
</dbReference>
<proteinExistence type="predicted"/>
<protein>
    <recommendedName>
        <fullName evidence="3">Uroporphyrinogen decarboxylase (URO-D) domain-containing protein</fullName>
    </recommendedName>
</protein>
<evidence type="ECO:0000313" key="2">
    <source>
        <dbReference type="Proteomes" id="UP000179129"/>
    </source>
</evidence>
<sequence length="358" mass="40914">MLYKEDWPEARQRLLAWWEGELVDRAVIQVTAPRDSRTPDNRWDPFYLARHLSDPEKAVAEWEKYCRDTFFGGEMIPNLWINLGPGIPAAYLGCTPRIEPDTVWFEPPKELPAWPDILGLSLNPDDYWWEITRVLSMLAAESGQGKYFAGLTDLNSVFDILCHLRGTQRMLYDLLDHPEEVKQACELVNRIWLACYDELARITMRHQEGSAGWMSIWCPGRGGDVQCDFSAMLSPALFEEFVLPHLSEQCRHLERSIYHLDGPGQLAHLEILLDIPELDGIQWVPGAGNPQTGSPHWFGMYRRIQEKGKRLVLQGMAQVDVEGVLKGISGRGLLIETRCDSEAEARALLRKAEGWTRD</sequence>
<accession>A0A1F5YMQ9</accession>
<dbReference type="Gene3D" id="3.20.20.210">
    <property type="match status" value="1"/>
</dbReference>
<gene>
    <name evidence="1" type="ORF">A3F83_14210</name>
</gene>
<comment type="caution">
    <text evidence="1">The sequence shown here is derived from an EMBL/GenBank/DDBJ whole genome shotgun (WGS) entry which is preliminary data.</text>
</comment>
<reference evidence="1 2" key="1">
    <citation type="journal article" date="2016" name="Nat. Commun.">
        <title>Thousands of microbial genomes shed light on interconnected biogeochemical processes in an aquifer system.</title>
        <authorList>
            <person name="Anantharaman K."/>
            <person name="Brown C.T."/>
            <person name="Hug L.A."/>
            <person name="Sharon I."/>
            <person name="Castelle C.J."/>
            <person name="Probst A.J."/>
            <person name="Thomas B.C."/>
            <person name="Singh A."/>
            <person name="Wilkins M.J."/>
            <person name="Karaoz U."/>
            <person name="Brodie E.L."/>
            <person name="Williams K.H."/>
            <person name="Hubbard S.S."/>
            <person name="Banfield J.F."/>
        </authorList>
    </citation>
    <scope>NUCLEOTIDE SEQUENCE [LARGE SCALE GENOMIC DNA]</scope>
</reference>
<dbReference type="STRING" id="1817867.A3F83_14210"/>
<name>A0A1F5YMQ9_9BACT</name>
<dbReference type="Proteomes" id="UP000179129">
    <property type="component" value="Unassembled WGS sequence"/>
</dbReference>
<dbReference type="InterPro" id="IPR038071">
    <property type="entry name" value="UROD/MetE-like_sf"/>
</dbReference>
<dbReference type="AlphaFoldDB" id="A0A1F5YMQ9"/>